<dbReference type="CDD" id="cd02540">
    <property type="entry name" value="GT2_GlmU_N_bac"/>
    <property type="match status" value="1"/>
</dbReference>
<comment type="subunit">
    <text evidence="20">Homotrimer.</text>
</comment>
<evidence type="ECO:0000256" key="17">
    <source>
        <dbReference type="ARBA" id="ARBA00048247"/>
    </source>
</evidence>
<evidence type="ECO:0000256" key="14">
    <source>
        <dbReference type="ARBA" id="ARBA00023268"/>
    </source>
</evidence>
<evidence type="ECO:0000256" key="2">
    <source>
        <dbReference type="ARBA" id="ARBA00005166"/>
    </source>
</evidence>
<dbReference type="InterPro" id="IPR011004">
    <property type="entry name" value="Trimer_LpxA-like_sf"/>
</dbReference>
<feature type="binding site" evidence="20">
    <location>
        <begin position="384"/>
        <end position="385"/>
    </location>
    <ligand>
        <name>acetyl-CoA</name>
        <dbReference type="ChEBI" id="CHEBI:57288"/>
    </ligand>
</feature>
<dbReference type="SUPFAM" id="SSF53448">
    <property type="entry name" value="Nucleotide-diphospho-sugar transferases"/>
    <property type="match status" value="1"/>
</dbReference>
<dbReference type="AlphaFoldDB" id="U2EBL5"/>
<comment type="catalytic activity">
    <reaction evidence="17 20">
        <text>alpha-D-glucosamine 1-phosphate + acetyl-CoA = N-acetyl-alpha-D-glucosamine 1-phosphate + CoA + H(+)</text>
        <dbReference type="Rhea" id="RHEA:13725"/>
        <dbReference type="ChEBI" id="CHEBI:15378"/>
        <dbReference type="ChEBI" id="CHEBI:57287"/>
        <dbReference type="ChEBI" id="CHEBI:57288"/>
        <dbReference type="ChEBI" id="CHEBI:57776"/>
        <dbReference type="ChEBI" id="CHEBI:58516"/>
        <dbReference type="EC" id="2.3.1.157"/>
    </reaction>
</comment>
<keyword evidence="13 20" id="KW-0573">Peptidoglycan synthesis</keyword>
<feature type="binding site" evidence="20">
    <location>
        <position position="421"/>
    </location>
    <ligand>
        <name>acetyl-CoA</name>
        <dbReference type="ChEBI" id="CHEBI:57288"/>
    </ligand>
</feature>
<dbReference type="Proteomes" id="UP000005707">
    <property type="component" value="Unassembled WGS sequence"/>
</dbReference>
<reference evidence="22 23" key="1">
    <citation type="journal article" date="2011" name="J. Bacteriol.">
        <title>Genome sequence of Haloplasma contractile, an unusual contractile bacterium from a deep-sea anoxic brine lake.</title>
        <authorList>
            <person name="Antunes A."/>
            <person name="Alam I."/>
            <person name="El Dorry H."/>
            <person name="Siam R."/>
            <person name="Robertson A."/>
            <person name="Bajic V.B."/>
            <person name="Stingl U."/>
        </authorList>
    </citation>
    <scope>NUCLEOTIDE SEQUENCE [LARGE SCALE GENOMIC DNA]</scope>
    <source>
        <strain evidence="22 23">SSD-17B</strain>
    </source>
</reference>
<dbReference type="GO" id="GO:0000902">
    <property type="term" value="P:cell morphogenesis"/>
    <property type="evidence" value="ECO:0007669"/>
    <property type="project" value="UniProtKB-UniRule"/>
</dbReference>
<feature type="binding site" evidence="20">
    <location>
        <position position="438"/>
    </location>
    <ligand>
        <name>acetyl-CoA</name>
        <dbReference type="ChEBI" id="CHEBI:57288"/>
    </ligand>
</feature>
<evidence type="ECO:0000256" key="15">
    <source>
        <dbReference type="ARBA" id="ARBA00023315"/>
    </source>
</evidence>
<evidence type="ECO:0000256" key="16">
    <source>
        <dbReference type="ARBA" id="ARBA00023316"/>
    </source>
</evidence>
<dbReference type="GO" id="GO:0006048">
    <property type="term" value="P:UDP-N-acetylglucosamine biosynthetic process"/>
    <property type="evidence" value="ECO:0007669"/>
    <property type="project" value="UniProtKB-UniPathway"/>
</dbReference>
<feature type="binding site" evidence="20">
    <location>
        <begin position="8"/>
        <end position="11"/>
    </location>
    <ligand>
        <name>UDP-N-acetyl-alpha-D-glucosamine</name>
        <dbReference type="ChEBI" id="CHEBI:57705"/>
    </ligand>
</feature>
<accession>U2EBL5</accession>
<comment type="pathway">
    <text evidence="3 20">Nucleotide-sugar biosynthesis; UDP-N-acetyl-alpha-D-glucosamine biosynthesis; UDP-N-acetyl-alpha-D-glucosamine from N-acetyl-alpha-D-glucosamine 1-phosphate: step 1/1.</text>
</comment>
<evidence type="ECO:0000256" key="6">
    <source>
        <dbReference type="ARBA" id="ARBA00022490"/>
    </source>
</evidence>
<dbReference type="OrthoDB" id="9775031at2"/>
<dbReference type="InterPro" id="IPR038009">
    <property type="entry name" value="GlmU_C_LbH"/>
</dbReference>
<feature type="binding site" evidence="20">
    <location>
        <position position="168"/>
    </location>
    <ligand>
        <name>UDP-N-acetyl-alpha-D-glucosamine</name>
        <dbReference type="ChEBI" id="CHEBI:57705"/>
    </ligand>
</feature>
<dbReference type="PROSITE" id="PS00101">
    <property type="entry name" value="HEXAPEP_TRANSFERASES"/>
    <property type="match status" value="1"/>
</dbReference>
<keyword evidence="7 20" id="KW-0808">Transferase</keyword>
<keyword evidence="6 20" id="KW-0963">Cytoplasm</keyword>
<feature type="domain" description="Nucleotidyl transferase" evidence="21">
    <location>
        <begin position="5"/>
        <end position="216"/>
    </location>
</feature>
<comment type="subcellular location">
    <subcellularLocation>
        <location evidence="1 20">Cytoplasm</location>
    </subcellularLocation>
</comment>
<dbReference type="GO" id="GO:0008360">
    <property type="term" value="P:regulation of cell shape"/>
    <property type="evidence" value="ECO:0007669"/>
    <property type="project" value="UniProtKB-KW"/>
</dbReference>
<comment type="pathway">
    <text evidence="20">Bacterial outer membrane biogenesis; LPS lipid A biosynthesis.</text>
</comment>
<dbReference type="InterPro" id="IPR018357">
    <property type="entry name" value="Hexapep_transf_CS"/>
</dbReference>
<dbReference type="SUPFAM" id="SSF51161">
    <property type="entry name" value="Trimeric LpxA-like enzymes"/>
    <property type="match status" value="1"/>
</dbReference>
<evidence type="ECO:0000256" key="1">
    <source>
        <dbReference type="ARBA" id="ARBA00004496"/>
    </source>
</evidence>
<dbReference type="Pfam" id="PF00132">
    <property type="entry name" value="Hexapep"/>
    <property type="match status" value="2"/>
</dbReference>
<feature type="binding site" evidence="20">
    <location>
        <position position="102"/>
    </location>
    <ligand>
        <name>Mg(2+)</name>
        <dbReference type="ChEBI" id="CHEBI:18420"/>
    </ligand>
</feature>
<dbReference type="InterPro" id="IPR050065">
    <property type="entry name" value="GlmU-like"/>
</dbReference>
<dbReference type="UniPathway" id="UPA00113">
    <property type="reaction ID" value="UER00532"/>
</dbReference>
<feature type="binding site" evidence="20">
    <location>
        <begin position="77"/>
        <end position="78"/>
    </location>
    <ligand>
        <name>UDP-N-acetyl-alpha-D-glucosamine</name>
        <dbReference type="ChEBI" id="CHEBI:57705"/>
    </ligand>
</feature>
<feature type="active site" description="Proton acceptor" evidence="20">
    <location>
        <position position="361"/>
    </location>
</feature>
<feature type="binding site" evidence="20">
    <location>
        <position position="375"/>
    </location>
    <ligand>
        <name>UDP-N-acetyl-alpha-D-glucosamine</name>
        <dbReference type="ChEBI" id="CHEBI:57705"/>
    </ligand>
</feature>
<evidence type="ECO:0000256" key="8">
    <source>
        <dbReference type="ARBA" id="ARBA00022695"/>
    </source>
</evidence>
<reference evidence="22 23" key="2">
    <citation type="journal article" date="2013" name="PLoS ONE">
        <title>INDIGO - INtegrated Data Warehouse of MIcrobial GenOmes with Examples from the Red Sea Extremophiles.</title>
        <authorList>
            <person name="Alam I."/>
            <person name="Antunes A."/>
            <person name="Kamau A.A."/>
            <person name="Ba Alawi W."/>
            <person name="Kalkatawi M."/>
            <person name="Stingl U."/>
            <person name="Bajic V.B."/>
        </authorList>
    </citation>
    <scope>NUCLEOTIDE SEQUENCE [LARGE SCALE GENOMIC DNA]</scope>
    <source>
        <strain evidence="22 23">SSD-17B</strain>
    </source>
</reference>
<dbReference type="EC" id="2.3.1.157" evidence="20"/>
<keyword evidence="9 20" id="KW-0479">Metal-binding</keyword>
<organism evidence="22 23">
    <name type="scientific">Haloplasma contractile SSD-17B</name>
    <dbReference type="NCBI Taxonomy" id="1033810"/>
    <lineage>
        <taxon>Bacteria</taxon>
        <taxon>Bacillati</taxon>
        <taxon>Mycoplasmatota</taxon>
        <taxon>Mollicutes</taxon>
        <taxon>Haloplasmatales</taxon>
        <taxon>Haloplasmataceae</taxon>
        <taxon>Haloplasma</taxon>
    </lineage>
</organism>
<dbReference type="UniPathway" id="UPA00973"/>
<dbReference type="Gene3D" id="2.160.10.10">
    <property type="entry name" value="Hexapeptide repeat proteins"/>
    <property type="match status" value="1"/>
</dbReference>
<evidence type="ECO:0000256" key="11">
    <source>
        <dbReference type="ARBA" id="ARBA00022842"/>
    </source>
</evidence>
<dbReference type="CDD" id="cd03353">
    <property type="entry name" value="LbH_GlmU_C"/>
    <property type="match status" value="1"/>
</dbReference>
<comment type="caution">
    <text evidence="22">The sequence shown here is derived from an EMBL/GenBank/DDBJ whole genome shotgun (WGS) entry which is preliminary data.</text>
</comment>
<evidence type="ECO:0000256" key="5">
    <source>
        <dbReference type="ARBA" id="ARBA00007947"/>
    </source>
</evidence>
<feature type="binding site" evidence="20">
    <location>
        <position position="349"/>
    </location>
    <ligand>
        <name>UDP-N-acetyl-alpha-D-glucosamine</name>
        <dbReference type="ChEBI" id="CHEBI:57705"/>
    </ligand>
</feature>
<comment type="function">
    <text evidence="19 20">Catalyzes the last two sequential reactions in the de novo biosynthetic pathway for UDP-N-acetylglucosamine (UDP-GlcNAc). The C-terminal domain catalyzes the transfer of acetyl group from acetyl coenzyme A to glucosamine-1-phosphate (GlcN-1-P) to produce N-acetylglucosamine-1-phosphate (GlcNAc-1-P), which is converted into UDP-GlcNAc by the transfer of uridine 5-monophosphate (from uridine 5-triphosphate), a reaction catalyzed by the N-terminal domain.</text>
</comment>
<dbReference type="NCBIfam" id="TIGR01173">
    <property type="entry name" value="glmU"/>
    <property type="match status" value="1"/>
</dbReference>
<dbReference type="GO" id="GO:0003977">
    <property type="term" value="F:UDP-N-acetylglucosamine diphosphorylase activity"/>
    <property type="evidence" value="ECO:0007669"/>
    <property type="project" value="UniProtKB-UniRule"/>
</dbReference>
<sequence length="454" mass="49970">MKRNAIILAAGKGTRMKSKLYKVLHPVLGKPMVEHVVDNLDRGNVEEKIVVVGHGADEVKSVLEKSVKFTLQSEQLGTGHAVMMAEDLLKNQDGTTVVICGDTPLITTETIDKLINFHEQNESKATILSANMDDPTGYGRIIRDNQEVMKIVEHKDATEKERQVSEINTGTYCFDNKLLFKYLNNISNENKQGEYYLTDVIEIFKKNRHKVLAYLIDDASETIGVNDRVSLARAEELLKKRINNQLMVNGVSIIDPNNTYISCDTEIETDTIIYPGTTILGKNKIGSDCIIGPNTHLENVEIGNSTTIKQSVITDSIVGNHTNVGPFAHFRKDAKIGNNGRIGNFVEIKNTTFGNNSSAAHLAYMGDASIGEHVNMGCGAITVNYDGTEKHKTVIGDHVFIGCNANLIAPIEIDDHSVIAAGSTLNQNVPKYTLAIARSRQINKEGYVKNSKNM</sequence>
<evidence type="ECO:0000256" key="20">
    <source>
        <dbReference type="HAMAP-Rule" id="MF_01631"/>
    </source>
</evidence>
<evidence type="ECO:0000256" key="3">
    <source>
        <dbReference type="ARBA" id="ARBA00005208"/>
    </source>
</evidence>
<gene>
    <name evidence="20 22" type="primary">glmU</name>
    <name evidence="22" type="ORF">HLPCO_001449</name>
</gene>
<evidence type="ECO:0000313" key="23">
    <source>
        <dbReference type="Proteomes" id="UP000005707"/>
    </source>
</evidence>
<dbReference type="GO" id="GO:0005737">
    <property type="term" value="C:cytoplasm"/>
    <property type="evidence" value="ECO:0007669"/>
    <property type="project" value="UniProtKB-SubCell"/>
</dbReference>
<comment type="catalytic activity">
    <reaction evidence="18 20">
        <text>N-acetyl-alpha-D-glucosamine 1-phosphate + UTP + H(+) = UDP-N-acetyl-alpha-D-glucosamine + diphosphate</text>
        <dbReference type="Rhea" id="RHEA:13509"/>
        <dbReference type="ChEBI" id="CHEBI:15378"/>
        <dbReference type="ChEBI" id="CHEBI:33019"/>
        <dbReference type="ChEBI" id="CHEBI:46398"/>
        <dbReference type="ChEBI" id="CHEBI:57705"/>
        <dbReference type="ChEBI" id="CHEBI:57776"/>
        <dbReference type="EC" id="2.7.7.23"/>
    </reaction>
</comment>
<comment type="similarity">
    <text evidence="5 20">In the N-terminal section; belongs to the N-acetylglucosamine-1-phosphate uridyltransferase family.</text>
</comment>
<feature type="binding site" evidence="20">
    <location>
        <position position="331"/>
    </location>
    <ligand>
        <name>UDP-N-acetyl-alpha-D-glucosamine</name>
        <dbReference type="ChEBI" id="CHEBI:57705"/>
    </ligand>
</feature>
<evidence type="ECO:0000256" key="13">
    <source>
        <dbReference type="ARBA" id="ARBA00022984"/>
    </source>
</evidence>
<dbReference type="PANTHER" id="PTHR43584">
    <property type="entry name" value="NUCLEOTIDYL TRANSFERASE"/>
    <property type="match status" value="1"/>
</dbReference>
<dbReference type="HAMAP" id="MF_01631">
    <property type="entry name" value="GlmU"/>
    <property type="match status" value="1"/>
</dbReference>
<dbReference type="EMBL" id="AFNU02000004">
    <property type="protein sequence ID" value="ERJ12463.1"/>
    <property type="molecule type" value="Genomic_DNA"/>
</dbReference>
<dbReference type="InterPro" id="IPR005835">
    <property type="entry name" value="NTP_transferase_dom"/>
</dbReference>
<proteinExistence type="inferred from homology"/>
<evidence type="ECO:0000256" key="7">
    <source>
        <dbReference type="ARBA" id="ARBA00022679"/>
    </source>
</evidence>
<dbReference type="InterPro" id="IPR001451">
    <property type="entry name" value="Hexapep"/>
</dbReference>
<dbReference type="STRING" id="1033810.HLPCO_001449"/>
<dbReference type="GO" id="GO:0016020">
    <property type="term" value="C:membrane"/>
    <property type="evidence" value="ECO:0007669"/>
    <property type="project" value="GOC"/>
</dbReference>
<dbReference type="GO" id="GO:0009252">
    <property type="term" value="P:peptidoglycan biosynthetic process"/>
    <property type="evidence" value="ECO:0007669"/>
    <property type="project" value="UniProtKB-UniRule"/>
</dbReference>
<dbReference type="InterPro" id="IPR029044">
    <property type="entry name" value="Nucleotide-diphossugar_trans"/>
</dbReference>
<dbReference type="GO" id="GO:0000287">
    <property type="term" value="F:magnesium ion binding"/>
    <property type="evidence" value="ECO:0007669"/>
    <property type="project" value="UniProtKB-UniRule"/>
</dbReference>
<keyword evidence="14 20" id="KW-0511">Multifunctional enzyme</keyword>
<keyword evidence="10 20" id="KW-0677">Repeat</keyword>
<evidence type="ECO:0000313" key="22">
    <source>
        <dbReference type="EMBL" id="ERJ12463.1"/>
    </source>
</evidence>
<comment type="similarity">
    <text evidence="4 20">In the C-terminal section; belongs to the transferase hexapeptide repeat family.</text>
</comment>
<evidence type="ECO:0000256" key="18">
    <source>
        <dbReference type="ARBA" id="ARBA00048493"/>
    </source>
</evidence>
<comment type="cofactor">
    <cofactor evidence="20">
        <name>Mg(2+)</name>
        <dbReference type="ChEBI" id="CHEBI:18420"/>
    </cofactor>
    <text evidence="20">Binds 1 Mg(2+) ion per subunit.</text>
</comment>
<dbReference type="eggNOG" id="COG1207">
    <property type="taxonomic scope" value="Bacteria"/>
</dbReference>
<dbReference type="PANTHER" id="PTHR43584:SF3">
    <property type="entry name" value="BIFUNCTIONAL PROTEIN GLMU"/>
    <property type="match status" value="1"/>
</dbReference>
<dbReference type="FunCoup" id="U2EBL5">
    <property type="interactions" value="310"/>
</dbReference>
<feature type="region of interest" description="Linker" evidence="20">
    <location>
        <begin position="229"/>
        <end position="249"/>
    </location>
</feature>
<evidence type="ECO:0000256" key="12">
    <source>
        <dbReference type="ARBA" id="ARBA00022960"/>
    </source>
</evidence>
<dbReference type="Pfam" id="PF00483">
    <property type="entry name" value="NTP_transferase"/>
    <property type="match status" value="1"/>
</dbReference>
<dbReference type="InterPro" id="IPR005882">
    <property type="entry name" value="Bifunctional_GlmU"/>
</dbReference>
<name>U2EBL5_9MOLU</name>
<evidence type="ECO:0000256" key="10">
    <source>
        <dbReference type="ARBA" id="ARBA00022737"/>
    </source>
</evidence>
<feature type="binding site" evidence="20">
    <location>
        <position position="153"/>
    </location>
    <ligand>
        <name>UDP-N-acetyl-alpha-D-glucosamine</name>
        <dbReference type="ChEBI" id="CHEBI:57705"/>
    </ligand>
</feature>
<dbReference type="Gene3D" id="3.90.550.10">
    <property type="entry name" value="Spore Coat Polysaccharide Biosynthesis Protein SpsA, Chain A"/>
    <property type="match status" value="1"/>
</dbReference>
<feature type="binding site" evidence="20">
    <location>
        <position position="226"/>
    </location>
    <ligand>
        <name>Mg(2+)</name>
        <dbReference type="ChEBI" id="CHEBI:18420"/>
    </ligand>
</feature>
<evidence type="ECO:0000259" key="21">
    <source>
        <dbReference type="Pfam" id="PF00483"/>
    </source>
</evidence>
<comment type="caution">
    <text evidence="20">Lacks conserved residue(s) required for the propagation of feature annotation.</text>
</comment>
<keyword evidence="11 20" id="KW-0460">Magnesium</keyword>
<keyword evidence="15 20" id="KW-0012">Acyltransferase</keyword>
<evidence type="ECO:0000256" key="19">
    <source>
        <dbReference type="ARBA" id="ARBA00049628"/>
    </source>
</evidence>
<dbReference type="GO" id="GO:0071555">
    <property type="term" value="P:cell wall organization"/>
    <property type="evidence" value="ECO:0007669"/>
    <property type="project" value="UniProtKB-KW"/>
</dbReference>
<dbReference type="RefSeq" id="WP_008824958.1">
    <property type="nucleotide sequence ID" value="NZ_AFNU02000004.1"/>
</dbReference>
<evidence type="ECO:0000256" key="4">
    <source>
        <dbReference type="ARBA" id="ARBA00007707"/>
    </source>
</evidence>
<keyword evidence="16 20" id="KW-0961">Cell wall biogenesis/degradation</keyword>
<feature type="region of interest" description="N-acetyltransferase" evidence="20">
    <location>
        <begin position="250"/>
        <end position="454"/>
    </location>
</feature>
<feature type="region of interest" description="Pyrophosphorylase" evidence="20">
    <location>
        <begin position="1"/>
        <end position="228"/>
    </location>
</feature>
<feature type="binding site" evidence="20">
    <location>
        <position position="226"/>
    </location>
    <ligand>
        <name>UDP-N-acetyl-alpha-D-glucosamine</name>
        <dbReference type="ChEBI" id="CHEBI:57705"/>
    </ligand>
</feature>
<dbReference type="GO" id="GO:0019134">
    <property type="term" value="F:glucosamine-1-phosphate N-acetyltransferase activity"/>
    <property type="evidence" value="ECO:0007669"/>
    <property type="project" value="UniProtKB-UniRule"/>
</dbReference>
<keyword evidence="23" id="KW-1185">Reference proteome</keyword>
<protein>
    <recommendedName>
        <fullName evidence="20">Bifunctional protein GlmU</fullName>
    </recommendedName>
    <domain>
        <recommendedName>
            <fullName evidence="20">UDP-N-acetylglucosamine pyrophosphorylase</fullName>
            <ecNumber evidence="20">2.7.7.23</ecNumber>
        </recommendedName>
        <alternativeName>
            <fullName evidence="20">N-acetylglucosamine-1-phosphate uridyltransferase</fullName>
        </alternativeName>
    </domain>
    <domain>
        <recommendedName>
            <fullName evidence="20">Glucosamine-1-phosphate N-acetyltransferase</fullName>
            <ecNumber evidence="20">2.3.1.157</ecNumber>
        </recommendedName>
    </domain>
</protein>
<dbReference type="EC" id="2.7.7.23" evidence="20"/>
<comment type="pathway">
    <text evidence="2 20">Nucleotide-sugar biosynthesis; UDP-N-acetyl-alpha-D-glucosamine biosynthesis; N-acetyl-alpha-D-glucosamine 1-phosphate from alpha-D-glucosamine 6-phosphate (route II): step 2/2.</text>
</comment>
<keyword evidence="12 20" id="KW-0133">Cell shape</keyword>
<feature type="binding site" evidence="20">
    <location>
        <position position="72"/>
    </location>
    <ligand>
        <name>UDP-N-acetyl-alpha-D-glucosamine</name>
        <dbReference type="ChEBI" id="CHEBI:57705"/>
    </ligand>
</feature>
<feature type="binding site" evidence="20">
    <location>
        <position position="364"/>
    </location>
    <ligand>
        <name>UDP-N-acetyl-alpha-D-glucosamine</name>
        <dbReference type="ChEBI" id="CHEBI:57705"/>
    </ligand>
</feature>
<evidence type="ECO:0000256" key="9">
    <source>
        <dbReference type="ARBA" id="ARBA00022723"/>
    </source>
</evidence>
<dbReference type="GO" id="GO:0009245">
    <property type="term" value="P:lipid A biosynthetic process"/>
    <property type="evidence" value="ECO:0007669"/>
    <property type="project" value="UniProtKB-UniRule"/>
</dbReference>
<feature type="binding site" evidence="20">
    <location>
        <position position="139"/>
    </location>
    <ligand>
        <name>UDP-N-acetyl-alpha-D-glucosamine</name>
        <dbReference type="ChEBI" id="CHEBI:57705"/>
    </ligand>
</feature>
<feature type="binding site" evidence="20">
    <location>
        <position position="22"/>
    </location>
    <ligand>
        <name>UDP-N-acetyl-alpha-D-glucosamine</name>
        <dbReference type="ChEBI" id="CHEBI:57705"/>
    </ligand>
</feature>
<keyword evidence="8 20" id="KW-0548">Nucleotidyltransferase</keyword>
<dbReference type="NCBIfam" id="NF010934">
    <property type="entry name" value="PRK14354.1"/>
    <property type="match status" value="1"/>
</dbReference>
<dbReference type="InParanoid" id="U2EBL5"/>